<proteinExistence type="predicted"/>
<dbReference type="GO" id="GO:0005524">
    <property type="term" value="F:ATP binding"/>
    <property type="evidence" value="ECO:0007669"/>
    <property type="project" value="UniProtKB-KW"/>
</dbReference>
<dbReference type="SUPFAM" id="SSF52540">
    <property type="entry name" value="P-loop containing nucleoside triphosphate hydrolases"/>
    <property type="match status" value="1"/>
</dbReference>
<dbReference type="PANTHER" id="PTHR43119">
    <property type="entry name" value="ABC TRANSPORT PROTEIN ATP-BINDING COMPONENT-RELATED"/>
    <property type="match status" value="1"/>
</dbReference>
<evidence type="ECO:0000256" key="1">
    <source>
        <dbReference type="ARBA" id="ARBA00022741"/>
    </source>
</evidence>
<accession>A0A948RY58</accession>
<evidence type="ECO:0000313" key="4">
    <source>
        <dbReference type="EMBL" id="MBU2691727.1"/>
    </source>
</evidence>
<evidence type="ECO:0000313" key="5">
    <source>
        <dbReference type="Proteomes" id="UP000777784"/>
    </source>
</evidence>
<dbReference type="Proteomes" id="UP000777784">
    <property type="component" value="Unassembled WGS sequence"/>
</dbReference>
<feature type="domain" description="ABC transporter" evidence="3">
    <location>
        <begin position="4"/>
        <end position="200"/>
    </location>
</feature>
<evidence type="ECO:0000259" key="3">
    <source>
        <dbReference type="PROSITE" id="PS50893"/>
    </source>
</evidence>
<dbReference type="InterPro" id="IPR003593">
    <property type="entry name" value="AAA+_ATPase"/>
</dbReference>
<keyword evidence="1" id="KW-0547">Nucleotide-binding</keyword>
<comment type="caution">
    <text evidence="4">The sequence shown here is derived from an EMBL/GenBank/DDBJ whole genome shotgun (WGS) entry which is preliminary data.</text>
</comment>
<sequence length="200" mass="22707">MSCFRIEALRFLDLEPINLSIEPGECIALSGPSGSGKTMMLRSIADLDLHEGRIFLNDKACESFDAPDWRRRVSLLPAESGWWFDHVGPHMPNVQGDCLNRLGFDVDVMNWAIRRLSTGERQRLSFLRLLENEPMVLLLDEPTSGLDAANAKEVELMVAEYKHKMEAPVIWVSHDPDQIHRIADRAFTFSGKQLTESSKR</sequence>
<gene>
    <name evidence="4" type="ORF">KJ970_12445</name>
</gene>
<dbReference type="SMART" id="SM00382">
    <property type="entry name" value="AAA"/>
    <property type="match status" value="1"/>
</dbReference>
<dbReference type="InterPro" id="IPR003439">
    <property type="entry name" value="ABC_transporter-like_ATP-bd"/>
</dbReference>
<dbReference type="CDD" id="cd00267">
    <property type="entry name" value="ABC_ATPase"/>
    <property type="match status" value="1"/>
</dbReference>
<dbReference type="GO" id="GO:0016887">
    <property type="term" value="F:ATP hydrolysis activity"/>
    <property type="evidence" value="ECO:0007669"/>
    <property type="project" value="InterPro"/>
</dbReference>
<dbReference type="AlphaFoldDB" id="A0A948RY58"/>
<dbReference type="Pfam" id="PF00005">
    <property type="entry name" value="ABC_tran"/>
    <property type="match status" value="1"/>
</dbReference>
<dbReference type="InterPro" id="IPR027417">
    <property type="entry name" value="P-loop_NTPase"/>
</dbReference>
<dbReference type="Gene3D" id="3.40.50.300">
    <property type="entry name" value="P-loop containing nucleotide triphosphate hydrolases"/>
    <property type="match status" value="1"/>
</dbReference>
<dbReference type="EMBL" id="JAHJDP010000074">
    <property type="protein sequence ID" value="MBU2691727.1"/>
    <property type="molecule type" value="Genomic_DNA"/>
</dbReference>
<evidence type="ECO:0000256" key="2">
    <source>
        <dbReference type="ARBA" id="ARBA00022840"/>
    </source>
</evidence>
<organism evidence="4 5">
    <name type="scientific">Eiseniibacteriota bacterium</name>
    <dbReference type="NCBI Taxonomy" id="2212470"/>
    <lineage>
        <taxon>Bacteria</taxon>
        <taxon>Candidatus Eiseniibacteriota</taxon>
    </lineage>
</organism>
<dbReference type="PANTHER" id="PTHR43119:SF1">
    <property type="entry name" value="ABC TRANSPORTER DOMAIN-CONTAINING PROTEIN"/>
    <property type="match status" value="1"/>
</dbReference>
<dbReference type="PROSITE" id="PS50893">
    <property type="entry name" value="ABC_TRANSPORTER_2"/>
    <property type="match status" value="1"/>
</dbReference>
<name>A0A948RY58_UNCEI</name>
<reference evidence="4" key="1">
    <citation type="submission" date="2021-05" db="EMBL/GenBank/DDBJ databases">
        <title>Energy efficiency and biological interactions define the core microbiome of deep oligotrophic groundwater.</title>
        <authorList>
            <person name="Mehrshad M."/>
            <person name="Lopez-Fernandez M."/>
            <person name="Bell E."/>
            <person name="Bernier-Latmani R."/>
            <person name="Bertilsson S."/>
            <person name="Dopson M."/>
        </authorList>
    </citation>
    <scope>NUCLEOTIDE SEQUENCE</scope>
    <source>
        <strain evidence="4">Modern_marine.mb.64</strain>
    </source>
</reference>
<keyword evidence="2 4" id="KW-0067">ATP-binding</keyword>
<protein>
    <submittedName>
        <fullName evidence="4">ATP-binding cassette domain-containing protein</fullName>
    </submittedName>
</protein>